<keyword evidence="5" id="KW-0547">Nucleotide-binding</keyword>
<dbReference type="InterPro" id="IPR013815">
    <property type="entry name" value="ATP_grasp_subdomain_1"/>
</dbReference>
<dbReference type="SUPFAM" id="SSF56059">
    <property type="entry name" value="Glutathione synthetase ATP-binding domain-like"/>
    <property type="match status" value="1"/>
</dbReference>
<dbReference type="InterPro" id="IPR020898">
    <property type="entry name" value="Synapsin_ATP-bd_dom"/>
</dbReference>
<dbReference type="Pfam" id="PF02078">
    <property type="entry name" value="Synapsin"/>
    <property type="match status" value="1"/>
</dbReference>
<reference evidence="8 9" key="1">
    <citation type="submission" date="2022-01" db="EMBL/GenBank/DDBJ databases">
        <title>A chromosomal length assembly of Cordylochernes scorpioides.</title>
        <authorList>
            <person name="Zeh D."/>
            <person name="Zeh J."/>
        </authorList>
    </citation>
    <scope>NUCLEOTIDE SEQUENCE [LARGE SCALE GENOMIC DNA]</scope>
    <source>
        <strain evidence="8">IN4F17</strain>
        <tissue evidence="8">Whole Body</tissue>
    </source>
</reference>
<comment type="subcellular location">
    <subcellularLocation>
        <location evidence="4">Synapse</location>
    </subcellularLocation>
</comment>
<organism evidence="8 9">
    <name type="scientific">Cordylochernes scorpioides</name>
    <dbReference type="NCBI Taxonomy" id="51811"/>
    <lineage>
        <taxon>Eukaryota</taxon>
        <taxon>Metazoa</taxon>
        <taxon>Ecdysozoa</taxon>
        <taxon>Arthropoda</taxon>
        <taxon>Chelicerata</taxon>
        <taxon>Arachnida</taxon>
        <taxon>Pseudoscorpiones</taxon>
        <taxon>Cheliferoidea</taxon>
        <taxon>Chernetidae</taxon>
        <taxon>Cordylochernes</taxon>
    </lineage>
</organism>
<dbReference type="PRINTS" id="PR01368">
    <property type="entry name" value="SYNAPSIN"/>
</dbReference>
<evidence type="ECO:0000313" key="8">
    <source>
        <dbReference type="EMBL" id="UYV70320.1"/>
    </source>
</evidence>
<dbReference type="InterPro" id="IPR020897">
    <property type="entry name" value="Synapsin_pre-ATP-grasp_dom"/>
</dbReference>
<keyword evidence="5" id="KW-0067">ATP-binding</keyword>
<dbReference type="InterPro" id="IPR016185">
    <property type="entry name" value="PreATP-grasp_dom_sf"/>
</dbReference>
<comment type="similarity">
    <text evidence="1">Belongs to the synapsin family.</text>
</comment>
<evidence type="ECO:0000259" key="7">
    <source>
        <dbReference type="PROSITE" id="PS50975"/>
    </source>
</evidence>
<proteinExistence type="inferred from homology"/>
<dbReference type="Gene3D" id="3.40.50.20">
    <property type="match status" value="1"/>
</dbReference>
<gene>
    <name evidence="8" type="ORF">LAZ67_7002512</name>
</gene>
<dbReference type="Gene3D" id="3.30.1490.20">
    <property type="entry name" value="ATP-grasp fold, A domain"/>
    <property type="match status" value="1"/>
</dbReference>
<dbReference type="PANTHER" id="PTHR10841:SF17">
    <property type="entry name" value="SYNAPSIN"/>
    <property type="match status" value="1"/>
</dbReference>
<dbReference type="PROSITE" id="PS50975">
    <property type="entry name" value="ATP_GRASP"/>
    <property type="match status" value="1"/>
</dbReference>
<keyword evidence="2" id="KW-0597">Phosphoprotein</keyword>
<evidence type="ECO:0000313" key="9">
    <source>
        <dbReference type="Proteomes" id="UP001235939"/>
    </source>
</evidence>
<keyword evidence="3" id="KW-0770">Synapse</keyword>
<dbReference type="SUPFAM" id="SSF52440">
    <property type="entry name" value="PreATP-grasp domain"/>
    <property type="match status" value="1"/>
</dbReference>
<dbReference type="EMBL" id="CP092869">
    <property type="protein sequence ID" value="UYV70320.1"/>
    <property type="molecule type" value="Genomic_DNA"/>
</dbReference>
<evidence type="ECO:0000256" key="3">
    <source>
        <dbReference type="ARBA" id="ARBA00023018"/>
    </source>
</evidence>
<sequence>MIIMWTINPIRVHRPNGLLNDVKFTGSSFRPDFLLIRQHFRDALSDYRPLLLGLKYGGVPSVNSLHSLYNFQDKPWVFSQLLQIQRKLGPENFPLIEQVYFPNHKEMVTAPRYPCVVKLGHAHGGLGKLKVENHYDFQDVASVVAVTGAYCVVQPFIDAKFDLHVQKIASNYKAFMRKSISGNWKANIGSAMLEQVPMTDRYRAWIDAVAEMFGGLDVCALEALHAKDGREYITETGETDGPIRNKEAQLEAVNDSSMTLLGETQEEDRRLIAELVATRMQTHCKPVLIKQTSRSAAMGSPPVPPPPHQALQHQVSQPAAPHHNPPPLRTGSQAGSNPGPPAPGEEPEDTMRNLRKTFAGIFGDM</sequence>
<evidence type="ECO:0000256" key="2">
    <source>
        <dbReference type="ARBA" id="ARBA00022553"/>
    </source>
</evidence>
<accession>A0ABY6KTA9</accession>
<protein>
    <submittedName>
        <fullName evidence="8">SYN3</fullName>
    </submittedName>
</protein>
<evidence type="ECO:0000256" key="5">
    <source>
        <dbReference type="PROSITE-ProRule" id="PRU00409"/>
    </source>
</evidence>
<evidence type="ECO:0000256" key="1">
    <source>
        <dbReference type="ARBA" id="ARBA00008243"/>
    </source>
</evidence>
<dbReference type="Gene3D" id="3.30.470.20">
    <property type="entry name" value="ATP-grasp fold, B domain"/>
    <property type="match status" value="1"/>
</dbReference>
<dbReference type="Proteomes" id="UP001235939">
    <property type="component" value="Chromosome 07"/>
</dbReference>
<name>A0ABY6KTA9_9ARAC</name>
<dbReference type="Pfam" id="PF02750">
    <property type="entry name" value="Synapsin_C"/>
    <property type="match status" value="1"/>
</dbReference>
<feature type="domain" description="ATP-grasp" evidence="7">
    <location>
        <begin position="85"/>
        <end position="266"/>
    </location>
</feature>
<feature type="region of interest" description="Disordered" evidence="6">
    <location>
        <begin position="292"/>
        <end position="353"/>
    </location>
</feature>
<dbReference type="PANTHER" id="PTHR10841">
    <property type="entry name" value="SYNAPSIN"/>
    <property type="match status" value="1"/>
</dbReference>
<evidence type="ECO:0000256" key="6">
    <source>
        <dbReference type="SAM" id="MobiDB-lite"/>
    </source>
</evidence>
<dbReference type="InterPro" id="IPR001359">
    <property type="entry name" value="Synapsin"/>
</dbReference>
<keyword evidence="9" id="KW-1185">Reference proteome</keyword>
<dbReference type="InterPro" id="IPR011761">
    <property type="entry name" value="ATP-grasp"/>
</dbReference>
<evidence type="ECO:0000256" key="4">
    <source>
        <dbReference type="ARBA" id="ARBA00034103"/>
    </source>
</evidence>